<dbReference type="Pfam" id="PF00072">
    <property type="entry name" value="Response_reg"/>
    <property type="match status" value="1"/>
</dbReference>
<feature type="domain" description="Response regulatory" evidence="2">
    <location>
        <begin position="6"/>
        <end position="118"/>
    </location>
</feature>
<dbReference type="SMART" id="SM00448">
    <property type="entry name" value="REC"/>
    <property type="match status" value="1"/>
</dbReference>
<dbReference type="PROSITE" id="PS50110">
    <property type="entry name" value="RESPONSE_REGULATORY"/>
    <property type="match status" value="1"/>
</dbReference>
<dbReference type="OrthoDB" id="2168082at2"/>
<dbReference type="SMART" id="SM00850">
    <property type="entry name" value="LytTR"/>
    <property type="match status" value="1"/>
</dbReference>
<evidence type="ECO:0000313" key="5">
    <source>
        <dbReference type="Proteomes" id="UP000323930"/>
    </source>
</evidence>
<feature type="modified residue" description="4-aspartylphosphate" evidence="1">
    <location>
        <position position="58"/>
    </location>
</feature>
<dbReference type="GO" id="GO:0000156">
    <property type="term" value="F:phosphorelay response regulator activity"/>
    <property type="evidence" value="ECO:0007669"/>
    <property type="project" value="InterPro"/>
</dbReference>
<dbReference type="PANTHER" id="PTHR37299:SF1">
    <property type="entry name" value="STAGE 0 SPORULATION PROTEIN A HOMOLOG"/>
    <property type="match status" value="1"/>
</dbReference>
<comment type="caution">
    <text evidence="4">The sequence shown here is derived from an EMBL/GenBank/DDBJ whole genome shotgun (WGS) entry which is preliminary data.</text>
</comment>
<evidence type="ECO:0000259" key="2">
    <source>
        <dbReference type="PROSITE" id="PS50110"/>
    </source>
</evidence>
<dbReference type="PANTHER" id="PTHR37299">
    <property type="entry name" value="TRANSCRIPTIONAL REGULATOR-RELATED"/>
    <property type="match status" value="1"/>
</dbReference>
<dbReference type="Pfam" id="PF04397">
    <property type="entry name" value="LytTR"/>
    <property type="match status" value="1"/>
</dbReference>
<dbReference type="SUPFAM" id="SSF52172">
    <property type="entry name" value="CheY-like"/>
    <property type="match status" value="1"/>
</dbReference>
<dbReference type="Proteomes" id="UP000323930">
    <property type="component" value="Unassembled WGS sequence"/>
</dbReference>
<dbReference type="InterPro" id="IPR001789">
    <property type="entry name" value="Sig_transdc_resp-reg_receiver"/>
</dbReference>
<name>A0A5D0HSE9_9FLAO</name>
<keyword evidence="1" id="KW-0597">Phosphoprotein</keyword>
<dbReference type="InterPro" id="IPR046947">
    <property type="entry name" value="LytR-like"/>
</dbReference>
<reference evidence="4 5" key="1">
    <citation type="submission" date="2019-08" db="EMBL/GenBank/DDBJ databases">
        <title>Seonamhaeicola sediminis sp. nov., isolated from marine sediment.</title>
        <authorList>
            <person name="Cao W.R."/>
        </authorList>
    </citation>
    <scope>NUCLEOTIDE SEQUENCE [LARGE SCALE GENOMIC DNA]</scope>
    <source>
        <strain evidence="4 5">B011</strain>
    </source>
</reference>
<feature type="domain" description="HTH LytTR-type" evidence="3">
    <location>
        <begin position="148"/>
        <end position="253"/>
    </location>
</feature>
<accession>A0A5D0HSE9</accession>
<gene>
    <name evidence="4" type="ORF">FUA24_12800</name>
</gene>
<keyword evidence="5" id="KW-1185">Reference proteome</keyword>
<dbReference type="Gene3D" id="3.40.50.2300">
    <property type="match status" value="1"/>
</dbReference>
<organism evidence="4 5">
    <name type="scientific">Seonamhaeicola marinus</name>
    <dbReference type="NCBI Taxonomy" id="1912246"/>
    <lineage>
        <taxon>Bacteria</taxon>
        <taxon>Pseudomonadati</taxon>
        <taxon>Bacteroidota</taxon>
        <taxon>Flavobacteriia</taxon>
        <taxon>Flavobacteriales</taxon>
        <taxon>Flavobacteriaceae</taxon>
    </lineage>
</organism>
<dbReference type="GO" id="GO:0003677">
    <property type="term" value="F:DNA binding"/>
    <property type="evidence" value="ECO:0007669"/>
    <property type="project" value="InterPro"/>
</dbReference>
<dbReference type="AlphaFoldDB" id="A0A5D0HSE9"/>
<dbReference type="InterPro" id="IPR011006">
    <property type="entry name" value="CheY-like_superfamily"/>
</dbReference>
<evidence type="ECO:0000313" key="4">
    <source>
        <dbReference type="EMBL" id="TYA74208.1"/>
    </source>
</evidence>
<sequence>MKKPYSVLIIDDERLARIRLKNLLETFSESFEVSGEAENGYEALSMIKKLKPEIIFLDIEMPGMSGFEVLKRLNTMPLVIFCTAFEDYSLKAFETNSLDYLIKPVKKERLQQTVQKIEQLKANFSKDLVVNAINSISEIKEKKRITSITVKKGDKIVFVKLNNISHFEATEKYVTLYTNSSSEIIEQSLTQLEKKLPDNFLRVHRSFLVNTDYVTEFQKYFNNRYIINLNNSNRTVITSGRTYKEAIKTYLNQ</sequence>
<dbReference type="InterPro" id="IPR007492">
    <property type="entry name" value="LytTR_DNA-bd_dom"/>
</dbReference>
<dbReference type="RefSeq" id="WP_148542899.1">
    <property type="nucleotide sequence ID" value="NZ_VSDQ01000679.1"/>
</dbReference>
<evidence type="ECO:0000256" key="1">
    <source>
        <dbReference type="PROSITE-ProRule" id="PRU00169"/>
    </source>
</evidence>
<dbReference type="PROSITE" id="PS50930">
    <property type="entry name" value="HTH_LYTTR"/>
    <property type="match status" value="1"/>
</dbReference>
<dbReference type="Gene3D" id="2.40.50.1020">
    <property type="entry name" value="LytTr DNA-binding domain"/>
    <property type="match status" value="1"/>
</dbReference>
<proteinExistence type="predicted"/>
<dbReference type="EMBL" id="VSDQ01000679">
    <property type="protein sequence ID" value="TYA74208.1"/>
    <property type="molecule type" value="Genomic_DNA"/>
</dbReference>
<protein>
    <submittedName>
        <fullName evidence="4">Response regulator transcription factor</fullName>
    </submittedName>
</protein>
<evidence type="ECO:0000259" key="3">
    <source>
        <dbReference type="PROSITE" id="PS50930"/>
    </source>
</evidence>